<evidence type="ECO:0000313" key="3">
    <source>
        <dbReference type="EnsemblPlants" id="KEH19492"/>
    </source>
</evidence>
<proteinExistence type="predicted"/>
<reference evidence="2 4" key="2">
    <citation type="journal article" date="2014" name="BMC Genomics">
        <title>An improved genome release (version Mt4.0) for the model legume Medicago truncatula.</title>
        <authorList>
            <person name="Tang H."/>
            <person name="Krishnakumar V."/>
            <person name="Bidwell S."/>
            <person name="Rosen B."/>
            <person name="Chan A."/>
            <person name="Zhou S."/>
            <person name="Gentzbittel L."/>
            <person name="Childs K.L."/>
            <person name="Yandell M."/>
            <person name="Gundlach H."/>
            <person name="Mayer K.F."/>
            <person name="Schwartz D.C."/>
            <person name="Town C.D."/>
        </authorList>
    </citation>
    <scope>GENOME REANNOTATION</scope>
    <source>
        <strain evidence="2">A17</strain>
        <strain evidence="3 4">cv. Jemalong A17</strain>
    </source>
</reference>
<evidence type="ECO:0000313" key="4">
    <source>
        <dbReference type="Proteomes" id="UP000002051"/>
    </source>
</evidence>
<accession>A0A072TQ21</accession>
<dbReference type="PANTHER" id="PTHR31228:SF22">
    <property type="entry name" value="CYSTATIN_MONELLIN SUPERFAMILY PROTEIN"/>
    <property type="match status" value="1"/>
</dbReference>
<dbReference type="PANTHER" id="PTHR31228">
    <property type="entry name" value="CYSTATIN/MONELLIN SUPERFAMILY PROTEIN"/>
    <property type="match status" value="1"/>
</dbReference>
<sequence length="200" mass="22873">MIKEGKIREEEKRLKSEPKPDPDDSEYSEEDEDNLSVHDNDSFPFWYKRRDGTLYTNKAWKDREAKILDYKNRSSKLSDNTKQVYDAIHCPPGCAGGVVPLDLSDDVLRTLKPLCIAALKIYNQTNIKQGPTFVFDKVVKCTHPGATSLYAPRVYYITFKAKAEAIQKKGGRPALTTFQTHVSQRKDKDPVVKECFIKKI</sequence>
<name>A0A072TQ21_MEDTR</name>
<gene>
    <name evidence="2" type="ordered locus">MTR_8g461300</name>
</gene>
<protein>
    <submittedName>
        <fullName evidence="2 3">Uncharacterized protein</fullName>
    </submittedName>
</protein>
<dbReference type="EMBL" id="CM001224">
    <property type="protein sequence ID" value="KEH19492.1"/>
    <property type="molecule type" value="Genomic_DNA"/>
</dbReference>
<feature type="compositionally biased region" description="Basic and acidic residues" evidence="1">
    <location>
        <begin position="1"/>
        <end position="22"/>
    </location>
</feature>
<feature type="region of interest" description="Disordered" evidence="1">
    <location>
        <begin position="1"/>
        <end position="39"/>
    </location>
</feature>
<keyword evidence="4" id="KW-1185">Reference proteome</keyword>
<evidence type="ECO:0000256" key="1">
    <source>
        <dbReference type="SAM" id="MobiDB-lite"/>
    </source>
</evidence>
<reference evidence="3" key="3">
    <citation type="submission" date="2015-04" db="UniProtKB">
        <authorList>
            <consortium name="EnsemblPlants"/>
        </authorList>
    </citation>
    <scope>IDENTIFICATION</scope>
    <source>
        <strain evidence="3">cv. Jemalong A17</strain>
    </source>
</reference>
<feature type="compositionally biased region" description="Acidic residues" evidence="1">
    <location>
        <begin position="23"/>
        <end position="34"/>
    </location>
</feature>
<organism evidence="2 4">
    <name type="scientific">Medicago truncatula</name>
    <name type="common">Barrel medic</name>
    <name type="synonym">Medicago tribuloides</name>
    <dbReference type="NCBI Taxonomy" id="3880"/>
    <lineage>
        <taxon>Eukaryota</taxon>
        <taxon>Viridiplantae</taxon>
        <taxon>Streptophyta</taxon>
        <taxon>Embryophyta</taxon>
        <taxon>Tracheophyta</taxon>
        <taxon>Spermatophyta</taxon>
        <taxon>Magnoliopsida</taxon>
        <taxon>eudicotyledons</taxon>
        <taxon>Gunneridae</taxon>
        <taxon>Pentapetalae</taxon>
        <taxon>rosids</taxon>
        <taxon>fabids</taxon>
        <taxon>Fabales</taxon>
        <taxon>Fabaceae</taxon>
        <taxon>Papilionoideae</taxon>
        <taxon>50 kb inversion clade</taxon>
        <taxon>NPAAA clade</taxon>
        <taxon>Hologalegina</taxon>
        <taxon>IRL clade</taxon>
        <taxon>Trifolieae</taxon>
        <taxon>Medicago</taxon>
    </lineage>
</organism>
<dbReference type="HOGENOM" id="CLU_114700_0_0_1"/>
<dbReference type="EnsemblPlants" id="KEH19492">
    <property type="protein sequence ID" value="KEH19492"/>
    <property type="gene ID" value="MTR_8g461300"/>
</dbReference>
<dbReference type="AlphaFoldDB" id="A0A072TQ21"/>
<evidence type="ECO:0000313" key="2">
    <source>
        <dbReference type="EMBL" id="KEH19492.1"/>
    </source>
</evidence>
<dbReference type="Proteomes" id="UP000002051">
    <property type="component" value="Chromosome 8"/>
</dbReference>
<reference evidence="2 4" key="1">
    <citation type="journal article" date="2011" name="Nature">
        <title>The Medicago genome provides insight into the evolution of rhizobial symbioses.</title>
        <authorList>
            <person name="Young N.D."/>
            <person name="Debelle F."/>
            <person name="Oldroyd G.E."/>
            <person name="Geurts R."/>
            <person name="Cannon S.B."/>
            <person name="Udvardi M.K."/>
            <person name="Benedito V.A."/>
            <person name="Mayer K.F."/>
            <person name="Gouzy J."/>
            <person name="Schoof H."/>
            <person name="Van de Peer Y."/>
            <person name="Proost S."/>
            <person name="Cook D.R."/>
            <person name="Meyers B.C."/>
            <person name="Spannagl M."/>
            <person name="Cheung F."/>
            <person name="De Mita S."/>
            <person name="Krishnakumar V."/>
            <person name="Gundlach H."/>
            <person name="Zhou S."/>
            <person name="Mudge J."/>
            <person name="Bharti A.K."/>
            <person name="Murray J.D."/>
            <person name="Naoumkina M.A."/>
            <person name="Rosen B."/>
            <person name="Silverstein K.A."/>
            <person name="Tang H."/>
            <person name="Rombauts S."/>
            <person name="Zhao P.X."/>
            <person name="Zhou P."/>
            <person name="Barbe V."/>
            <person name="Bardou P."/>
            <person name="Bechner M."/>
            <person name="Bellec A."/>
            <person name="Berger A."/>
            <person name="Berges H."/>
            <person name="Bidwell S."/>
            <person name="Bisseling T."/>
            <person name="Choisne N."/>
            <person name="Couloux A."/>
            <person name="Denny R."/>
            <person name="Deshpande S."/>
            <person name="Dai X."/>
            <person name="Doyle J.J."/>
            <person name="Dudez A.M."/>
            <person name="Farmer A.D."/>
            <person name="Fouteau S."/>
            <person name="Franken C."/>
            <person name="Gibelin C."/>
            <person name="Gish J."/>
            <person name="Goldstein S."/>
            <person name="Gonzalez A.J."/>
            <person name="Green P.J."/>
            <person name="Hallab A."/>
            <person name="Hartog M."/>
            <person name="Hua A."/>
            <person name="Humphray S.J."/>
            <person name="Jeong D.H."/>
            <person name="Jing Y."/>
            <person name="Jocker A."/>
            <person name="Kenton S.M."/>
            <person name="Kim D.J."/>
            <person name="Klee K."/>
            <person name="Lai H."/>
            <person name="Lang C."/>
            <person name="Lin S."/>
            <person name="Macmil S.L."/>
            <person name="Magdelenat G."/>
            <person name="Matthews L."/>
            <person name="McCorrison J."/>
            <person name="Monaghan E.L."/>
            <person name="Mun J.H."/>
            <person name="Najar F.Z."/>
            <person name="Nicholson C."/>
            <person name="Noirot C."/>
            <person name="O'Bleness M."/>
            <person name="Paule C.R."/>
            <person name="Poulain J."/>
            <person name="Prion F."/>
            <person name="Qin B."/>
            <person name="Qu C."/>
            <person name="Retzel E.F."/>
            <person name="Riddle C."/>
            <person name="Sallet E."/>
            <person name="Samain S."/>
            <person name="Samson N."/>
            <person name="Sanders I."/>
            <person name="Saurat O."/>
            <person name="Scarpelli C."/>
            <person name="Schiex T."/>
            <person name="Segurens B."/>
            <person name="Severin A.J."/>
            <person name="Sherrier D.J."/>
            <person name="Shi R."/>
            <person name="Sims S."/>
            <person name="Singer S.R."/>
            <person name="Sinharoy S."/>
            <person name="Sterck L."/>
            <person name="Viollet A."/>
            <person name="Wang B.B."/>
            <person name="Wang K."/>
            <person name="Wang M."/>
            <person name="Wang X."/>
            <person name="Warfsmann J."/>
            <person name="Weissenbach J."/>
            <person name="White D.D."/>
            <person name="White J.D."/>
            <person name="Wiley G.B."/>
            <person name="Wincker P."/>
            <person name="Xing Y."/>
            <person name="Yang L."/>
            <person name="Yao Z."/>
            <person name="Ying F."/>
            <person name="Zhai J."/>
            <person name="Zhou L."/>
            <person name="Zuber A."/>
            <person name="Denarie J."/>
            <person name="Dixon R.A."/>
            <person name="May G.D."/>
            <person name="Schwartz D.C."/>
            <person name="Rogers J."/>
            <person name="Quetier F."/>
            <person name="Town C.D."/>
            <person name="Roe B.A."/>
        </authorList>
    </citation>
    <scope>NUCLEOTIDE SEQUENCE [LARGE SCALE GENOMIC DNA]</scope>
    <source>
        <strain evidence="2">A17</strain>
        <strain evidence="3 4">cv. Jemalong A17</strain>
    </source>
</reference>